<dbReference type="Pfam" id="PF08448">
    <property type="entry name" value="PAS_4"/>
    <property type="match status" value="1"/>
</dbReference>
<evidence type="ECO:0000259" key="2">
    <source>
        <dbReference type="PROSITE" id="PS50112"/>
    </source>
</evidence>
<evidence type="ECO:0000313" key="5">
    <source>
        <dbReference type="EMBL" id="VAW67300.1"/>
    </source>
</evidence>
<dbReference type="InterPro" id="IPR043128">
    <property type="entry name" value="Rev_trsase/Diguanyl_cyclase"/>
</dbReference>
<dbReference type="CDD" id="cd01949">
    <property type="entry name" value="GGDEF"/>
    <property type="match status" value="1"/>
</dbReference>
<dbReference type="SMART" id="SM00052">
    <property type="entry name" value="EAL"/>
    <property type="match status" value="1"/>
</dbReference>
<dbReference type="PROSITE" id="PS50110">
    <property type="entry name" value="RESPONSE_REGULATORY"/>
    <property type="match status" value="1"/>
</dbReference>
<dbReference type="InterPro" id="IPR052155">
    <property type="entry name" value="Biofilm_reg_signaling"/>
</dbReference>
<sequence length="848" mass="96018">MEVESEKQRILLVEESATLRYILVKALQKQGYDLMALETFEAAYETLSDMGASFQGVVIGWPNYLQHKAVDRLTVLLESEAFFEIPVLVMSHDADIDVLNWMSRRRTTALVPWENHQESVSGLQKLLGNEMPVEHKHPVRSQKNPVHILFVDDSVSIRHYYERLLNKNGYITETASSVDEAFEIALKKPFDLAIIDYFMPDQNGYVLCQKLRDDERTSKIRTAVITGTYLDEVIKDCLQAGAVECMFKNEAEELFLSRIASMSRFIEVQKHIDAERERLASILESVGEGVYGVDNDGQVTFVNPAALNIIGKLEGASVIGKKAKDAFHYHATTDVLNHDRLYRAYGNSIELRCWETAFKHENGKPVPVECTVYPLNIQGKQEGSVIAFRDISERKMLEKKLHWQATHDHLTRLCNRRYFEDQLEAEVSRIQSSDEMSALVYLDLDRFKYINDTAGHDAGDKLLKEIAKLLSEKLRIKDTLARLGGDEFAIILKSVDEESALIVTETFRVALEKCNFSYAGESHNINASFGIALMDVPEMTSGDVLANADIACHIAKRSGRNQSHLYERNNDEKNVMGSELGWSQRLRDAMEKNKFILHFQPILDLKLIDISALPAEDGAVWDQYASDPSNPLHYELLLRMRGENDNIYYPDSFIPTAERFNLMCDVDMWVMKKALATLAEIQKDRSNVSFSINLSGHTLNAIDSLEKIKNLLEQYDVNPQSLIFEVTETCAIANFESASQFIDEMKWLGCRFSLDDFGSGFCSFSQLKCLPADFVKIDGQFVKGMARGSIDKAIVMAMNDVAHSLGRYTVAEYVESSEILRLLKICGIDHVQGNYVSVPRVELGNGKF</sequence>
<dbReference type="Gene3D" id="3.30.70.270">
    <property type="match status" value="1"/>
</dbReference>
<dbReference type="PROSITE" id="PS50887">
    <property type="entry name" value="GGDEF"/>
    <property type="match status" value="1"/>
</dbReference>
<dbReference type="Pfam" id="PF00072">
    <property type="entry name" value="Response_reg"/>
    <property type="match status" value="1"/>
</dbReference>
<feature type="domain" description="GGDEF" evidence="4">
    <location>
        <begin position="435"/>
        <end position="568"/>
    </location>
</feature>
<dbReference type="PROSITE" id="PS50883">
    <property type="entry name" value="EAL"/>
    <property type="match status" value="1"/>
</dbReference>
<dbReference type="Pfam" id="PF00563">
    <property type="entry name" value="EAL"/>
    <property type="match status" value="1"/>
</dbReference>
<dbReference type="SUPFAM" id="SSF52172">
    <property type="entry name" value="CheY-like"/>
    <property type="match status" value="2"/>
</dbReference>
<dbReference type="InterPro" id="IPR001633">
    <property type="entry name" value="EAL_dom"/>
</dbReference>
<dbReference type="SMART" id="SM00448">
    <property type="entry name" value="REC"/>
    <property type="match status" value="1"/>
</dbReference>
<dbReference type="Gene3D" id="3.20.20.450">
    <property type="entry name" value="EAL domain"/>
    <property type="match status" value="1"/>
</dbReference>
<dbReference type="SMART" id="SM00091">
    <property type="entry name" value="PAS"/>
    <property type="match status" value="1"/>
</dbReference>
<dbReference type="PANTHER" id="PTHR44757">
    <property type="entry name" value="DIGUANYLATE CYCLASE DGCP"/>
    <property type="match status" value="1"/>
</dbReference>
<dbReference type="NCBIfam" id="TIGR00254">
    <property type="entry name" value="GGDEF"/>
    <property type="match status" value="1"/>
</dbReference>
<feature type="domain" description="EAL" evidence="3">
    <location>
        <begin position="579"/>
        <end position="848"/>
    </location>
</feature>
<dbReference type="PANTHER" id="PTHR44757:SF2">
    <property type="entry name" value="BIOFILM ARCHITECTURE MAINTENANCE PROTEIN MBAA"/>
    <property type="match status" value="1"/>
</dbReference>
<dbReference type="Pfam" id="PF00990">
    <property type="entry name" value="GGDEF"/>
    <property type="match status" value="1"/>
</dbReference>
<dbReference type="SMART" id="SM00267">
    <property type="entry name" value="GGDEF"/>
    <property type="match status" value="1"/>
</dbReference>
<evidence type="ECO:0000259" key="1">
    <source>
        <dbReference type="PROSITE" id="PS50110"/>
    </source>
</evidence>
<reference evidence="5" key="1">
    <citation type="submission" date="2018-06" db="EMBL/GenBank/DDBJ databases">
        <authorList>
            <person name="Zhirakovskaya E."/>
        </authorList>
    </citation>
    <scope>NUCLEOTIDE SEQUENCE</scope>
</reference>
<dbReference type="InterPro" id="IPR035919">
    <property type="entry name" value="EAL_sf"/>
</dbReference>
<dbReference type="PROSITE" id="PS50112">
    <property type="entry name" value="PAS"/>
    <property type="match status" value="1"/>
</dbReference>
<dbReference type="Gene3D" id="3.40.50.2300">
    <property type="match status" value="1"/>
</dbReference>
<dbReference type="FunFam" id="3.30.70.270:FF:000001">
    <property type="entry name" value="Diguanylate cyclase domain protein"/>
    <property type="match status" value="1"/>
</dbReference>
<evidence type="ECO:0000259" key="3">
    <source>
        <dbReference type="PROSITE" id="PS50883"/>
    </source>
</evidence>
<accession>A0A3B0XRH2</accession>
<feature type="domain" description="Response regulatory" evidence="1">
    <location>
        <begin position="147"/>
        <end position="263"/>
    </location>
</feature>
<dbReference type="Gene3D" id="3.30.450.20">
    <property type="entry name" value="PAS domain"/>
    <property type="match status" value="1"/>
</dbReference>
<organism evidence="5">
    <name type="scientific">hydrothermal vent metagenome</name>
    <dbReference type="NCBI Taxonomy" id="652676"/>
    <lineage>
        <taxon>unclassified sequences</taxon>
        <taxon>metagenomes</taxon>
        <taxon>ecological metagenomes</taxon>
    </lineage>
</organism>
<dbReference type="InterPro" id="IPR011006">
    <property type="entry name" value="CheY-like_superfamily"/>
</dbReference>
<evidence type="ECO:0000259" key="4">
    <source>
        <dbReference type="PROSITE" id="PS50887"/>
    </source>
</evidence>
<dbReference type="GO" id="GO:0000160">
    <property type="term" value="P:phosphorelay signal transduction system"/>
    <property type="evidence" value="ECO:0007669"/>
    <property type="project" value="InterPro"/>
</dbReference>
<dbReference type="SUPFAM" id="SSF55785">
    <property type="entry name" value="PYP-like sensor domain (PAS domain)"/>
    <property type="match status" value="1"/>
</dbReference>
<dbReference type="AlphaFoldDB" id="A0A3B0XRH2"/>
<dbReference type="CDD" id="cd00130">
    <property type="entry name" value="PAS"/>
    <property type="match status" value="1"/>
</dbReference>
<dbReference type="InterPro" id="IPR000014">
    <property type="entry name" value="PAS"/>
</dbReference>
<dbReference type="CDD" id="cd01948">
    <property type="entry name" value="EAL"/>
    <property type="match status" value="1"/>
</dbReference>
<dbReference type="InterPro" id="IPR000160">
    <property type="entry name" value="GGDEF_dom"/>
</dbReference>
<dbReference type="EMBL" id="UOFH01000379">
    <property type="protein sequence ID" value="VAW67300.1"/>
    <property type="molecule type" value="Genomic_DNA"/>
</dbReference>
<dbReference type="NCBIfam" id="TIGR00229">
    <property type="entry name" value="sensory_box"/>
    <property type="match status" value="1"/>
</dbReference>
<feature type="domain" description="PAS" evidence="2">
    <location>
        <begin position="275"/>
        <end position="311"/>
    </location>
</feature>
<gene>
    <name evidence="5" type="ORF">MNBD_GAMMA08-336</name>
</gene>
<dbReference type="CDD" id="cd00156">
    <property type="entry name" value="REC"/>
    <property type="match status" value="1"/>
</dbReference>
<dbReference type="InterPro" id="IPR013656">
    <property type="entry name" value="PAS_4"/>
</dbReference>
<proteinExistence type="predicted"/>
<dbReference type="InterPro" id="IPR001789">
    <property type="entry name" value="Sig_transdc_resp-reg_receiver"/>
</dbReference>
<dbReference type="SUPFAM" id="SSF55073">
    <property type="entry name" value="Nucleotide cyclase"/>
    <property type="match status" value="1"/>
</dbReference>
<dbReference type="InterPro" id="IPR035965">
    <property type="entry name" value="PAS-like_dom_sf"/>
</dbReference>
<protein>
    <submittedName>
        <fullName evidence="5">Diguanylate cyclase/phosphodiesterase (GGDEF &amp; EAL domains) with PAS/PAC sensor(S)</fullName>
    </submittedName>
</protein>
<dbReference type="SUPFAM" id="SSF141868">
    <property type="entry name" value="EAL domain-like"/>
    <property type="match status" value="1"/>
</dbReference>
<name>A0A3B0XRH2_9ZZZZ</name>
<dbReference type="InterPro" id="IPR029787">
    <property type="entry name" value="Nucleotide_cyclase"/>
</dbReference>